<evidence type="ECO:0000313" key="3">
    <source>
        <dbReference type="Proteomes" id="UP000322139"/>
    </source>
</evidence>
<sequence>MVGKIKVWYMTDEELASYVAKHPIKEPKKVSRKDSAKTSPDYKWRSKKANESSLKSKRA</sequence>
<evidence type="ECO:0000313" key="2">
    <source>
        <dbReference type="EMBL" id="TYS50106.1"/>
    </source>
</evidence>
<feature type="compositionally biased region" description="Basic and acidic residues" evidence="1">
    <location>
        <begin position="26"/>
        <end position="50"/>
    </location>
</feature>
<protein>
    <submittedName>
        <fullName evidence="2">Uncharacterized protein</fullName>
    </submittedName>
</protein>
<dbReference type="RefSeq" id="WP_148973935.1">
    <property type="nucleotide sequence ID" value="NZ_VTER01000003.1"/>
</dbReference>
<organism evidence="2 3">
    <name type="scientific">Bacillus infantis</name>
    <dbReference type="NCBI Taxonomy" id="324767"/>
    <lineage>
        <taxon>Bacteria</taxon>
        <taxon>Bacillati</taxon>
        <taxon>Bacillota</taxon>
        <taxon>Bacilli</taxon>
        <taxon>Bacillales</taxon>
        <taxon>Bacillaceae</taxon>
        <taxon>Bacillus</taxon>
    </lineage>
</organism>
<name>A0A5D4RJS5_9BACI</name>
<dbReference type="EMBL" id="VTER01000003">
    <property type="protein sequence ID" value="TYS50106.1"/>
    <property type="molecule type" value="Genomic_DNA"/>
</dbReference>
<evidence type="ECO:0000256" key="1">
    <source>
        <dbReference type="SAM" id="MobiDB-lite"/>
    </source>
</evidence>
<feature type="region of interest" description="Disordered" evidence="1">
    <location>
        <begin position="26"/>
        <end position="59"/>
    </location>
</feature>
<dbReference type="Proteomes" id="UP000322139">
    <property type="component" value="Unassembled WGS sequence"/>
</dbReference>
<gene>
    <name evidence="2" type="ORF">FZD51_06015</name>
</gene>
<dbReference type="AlphaFoldDB" id="A0A5D4RJS5"/>
<comment type="caution">
    <text evidence="2">The sequence shown here is derived from an EMBL/GenBank/DDBJ whole genome shotgun (WGS) entry which is preliminary data.</text>
</comment>
<accession>A0A5D4RJS5</accession>
<proteinExistence type="predicted"/>
<reference evidence="2 3" key="1">
    <citation type="submission" date="2019-08" db="EMBL/GenBank/DDBJ databases">
        <title>Bacillus genomes from the desert of Cuatro Cienegas, Coahuila.</title>
        <authorList>
            <person name="Olmedo-Alvarez G."/>
        </authorList>
    </citation>
    <scope>NUCLEOTIDE SEQUENCE [LARGE SCALE GENOMIC DNA]</scope>
    <source>
        <strain evidence="2 3">CH446_14T</strain>
    </source>
</reference>